<dbReference type="Proteomes" id="UP000315439">
    <property type="component" value="Unassembled WGS sequence"/>
</dbReference>
<keyword evidence="1" id="KW-0175">Coiled coil</keyword>
<keyword evidence="2" id="KW-0812">Transmembrane</keyword>
<dbReference type="AlphaFoldDB" id="A0A545UGC7"/>
<keyword evidence="2" id="KW-0472">Membrane</keyword>
<evidence type="ECO:0000313" key="4">
    <source>
        <dbReference type="Proteomes" id="UP000315439"/>
    </source>
</evidence>
<name>A0A545UGC7_9GAMM</name>
<protein>
    <recommendedName>
        <fullName evidence="5">PilN domain-containing protein</fullName>
    </recommendedName>
</protein>
<proteinExistence type="predicted"/>
<keyword evidence="2" id="KW-1133">Transmembrane helix</keyword>
<sequence>MQRVNFYFDEYKPKPLSFNSQFALSIFALTFIGLIVIGSILSVEKSDMEKRLAEKQVRFAKLQTEITQLTQKLKQDSEIQALEIELNNSLKMLNQYRKVIGLVKTPQKSQSDIYSQILQELSERKADSIWLTEINIDAQNLSLHGTTTKTDSIPRYVDELKDASSLKRQFDELQITRDGKNNRLINFSLINGKKFDGQ</sequence>
<keyword evidence="4" id="KW-1185">Reference proteome</keyword>
<evidence type="ECO:0000256" key="2">
    <source>
        <dbReference type="SAM" id="Phobius"/>
    </source>
</evidence>
<dbReference type="OrthoDB" id="6876592at2"/>
<evidence type="ECO:0000313" key="3">
    <source>
        <dbReference type="EMBL" id="TQV88532.1"/>
    </source>
</evidence>
<accession>A0A545UGC7</accession>
<comment type="caution">
    <text evidence="3">The sequence shown here is derived from an EMBL/GenBank/DDBJ whole genome shotgun (WGS) entry which is preliminary data.</text>
</comment>
<organism evidence="3 4">
    <name type="scientific">Aliikangiella coralliicola</name>
    <dbReference type="NCBI Taxonomy" id="2592383"/>
    <lineage>
        <taxon>Bacteria</taxon>
        <taxon>Pseudomonadati</taxon>
        <taxon>Pseudomonadota</taxon>
        <taxon>Gammaproteobacteria</taxon>
        <taxon>Oceanospirillales</taxon>
        <taxon>Pleioneaceae</taxon>
        <taxon>Aliikangiella</taxon>
    </lineage>
</organism>
<dbReference type="Pfam" id="PF05137">
    <property type="entry name" value="PilN"/>
    <property type="match status" value="1"/>
</dbReference>
<dbReference type="InterPro" id="IPR007813">
    <property type="entry name" value="PilN"/>
</dbReference>
<dbReference type="EMBL" id="VIKS01000004">
    <property type="protein sequence ID" value="TQV88532.1"/>
    <property type="molecule type" value="Genomic_DNA"/>
</dbReference>
<feature type="transmembrane region" description="Helical" evidence="2">
    <location>
        <begin position="20"/>
        <end position="43"/>
    </location>
</feature>
<dbReference type="RefSeq" id="WP_142893040.1">
    <property type="nucleotide sequence ID" value="NZ_ML660162.1"/>
</dbReference>
<gene>
    <name evidence="3" type="ORF">FLL46_08410</name>
</gene>
<evidence type="ECO:0008006" key="5">
    <source>
        <dbReference type="Google" id="ProtNLM"/>
    </source>
</evidence>
<reference evidence="3 4" key="1">
    <citation type="submission" date="2019-07" db="EMBL/GenBank/DDBJ databases">
        <title>Draft genome for Aliikangiella sp. M105.</title>
        <authorList>
            <person name="Wang G."/>
        </authorList>
    </citation>
    <scope>NUCLEOTIDE SEQUENCE [LARGE SCALE GENOMIC DNA]</scope>
    <source>
        <strain evidence="3 4">M105</strain>
    </source>
</reference>
<feature type="coiled-coil region" evidence="1">
    <location>
        <begin position="45"/>
        <end position="99"/>
    </location>
</feature>
<evidence type="ECO:0000256" key="1">
    <source>
        <dbReference type="SAM" id="Coils"/>
    </source>
</evidence>